<feature type="compositionally biased region" description="Basic residues" evidence="1">
    <location>
        <begin position="95"/>
        <end position="108"/>
    </location>
</feature>
<reference evidence="2 3" key="1">
    <citation type="submission" date="2024-01" db="EMBL/GenBank/DDBJ databases">
        <title>The complete chloroplast genome sequence of Lithospermum erythrorhizon: insights into the phylogenetic relationship among Boraginaceae species and the maternal lineages of purple gromwells.</title>
        <authorList>
            <person name="Okada T."/>
            <person name="Watanabe K."/>
        </authorList>
    </citation>
    <scope>NUCLEOTIDE SEQUENCE [LARGE SCALE GENOMIC DNA]</scope>
</reference>
<accession>A0AAV3PTN2</accession>
<organism evidence="2 3">
    <name type="scientific">Lithospermum erythrorhizon</name>
    <name type="common">Purple gromwell</name>
    <name type="synonym">Lithospermum officinale var. erythrorhizon</name>
    <dbReference type="NCBI Taxonomy" id="34254"/>
    <lineage>
        <taxon>Eukaryota</taxon>
        <taxon>Viridiplantae</taxon>
        <taxon>Streptophyta</taxon>
        <taxon>Embryophyta</taxon>
        <taxon>Tracheophyta</taxon>
        <taxon>Spermatophyta</taxon>
        <taxon>Magnoliopsida</taxon>
        <taxon>eudicotyledons</taxon>
        <taxon>Gunneridae</taxon>
        <taxon>Pentapetalae</taxon>
        <taxon>asterids</taxon>
        <taxon>lamiids</taxon>
        <taxon>Boraginales</taxon>
        <taxon>Boraginaceae</taxon>
        <taxon>Boraginoideae</taxon>
        <taxon>Lithospermeae</taxon>
        <taxon>Lithospermum</taxon>
    </lineage>
</organism>
<evidence type="ECO:0000256" key="1">
    <source>
        <dbReference type="SAM" id="MobiDB-lite"/>
    </source>
</evidence>
<name>A0AAV3PTN2_LITER</name>
<gene>
    <name evidence="2" type="ORF">LIER_43279</name>
</gene>
<feature type="region of interest" description="Disordered" evidence="1">
    <location>
        <begin position="88"/>
        <end position="120"/>
    </location>
</feature>
<comment type="caution">
    <text evidence="2">The sequence shown here is derived from an EMBL/GenBank/DDBJ whole genome shotgun (WGS) entry which is preliminary data.</text>
</comment>
<dbReference type="Proteomes" id="UP001454036">
    <property type="component" value="Unassembled WGS sequence"/>
</dbReference>
<evidence type="ECO:0000313" key="3">
    <source>
        <dbReference type="Proteomes" id="UP001454036"/>
    </source>
</evidence>
<proteinExistence type="predicted"/>
<sequence>MFEGKLKDTGTGIRQQGRSISKVDIERKDGEAEFFGGKGLQLSKVGGDLHRIKYVEDQLQEVEIRELKTFKRETKSLKRLDGKECTGISLEGHNQIKRTKISRKRRRKGDGISDEGDMVSTRTTKNVKTWLLEKEEEEDSRGLMGNNYLKGVEQEIVFGDNLVEVADHNRPKSFP</sequence>
<dbReference type="EMBL" id="BAABME010033936">
    <property type="protein sequence ID" value="GAA0154496.1"/>
    <property type="molecule type" value="Genomic_DNA"/>
</dbReference>
<dbReference type="AlphaFoldDB" id="A0AAV3PTN2"/>
<protein>
    <submittedName>
        <fullName evidence="2">Uncharacterized protein</fullName>
    </submittedName>
</protein>
<feature type="region of interest" description="Disordered" evidence="1">
    <location>
        <begin position="1"/>
        <end position="22"/>
    </location>
</feature>
<evidence type="ECO:0000313" key="2">
    <source>
        <dbReference type="EMBL" id="GAA0154496.1"/>
    </source>
</evidence>
<keyword evidence="3" id="KW-1185">Reference proteome</keyword>